<evidence type="ECO:0000313" key="1">
    <source>
        <dbReference type="EMBL" id="OHB18045.1"/>
    </source>
</evidence>
<dbReference type="STRING" id="1802782.A2544_02820"/>
<comment type="caution">
    <text evidence="1">The sequence shown here is derived from an EMBL/GenBank/DDBJ whole genome shotgun (WGS) entry which is preliminary data.</text>
</comment>
<sequence>MLEAKLYKLLEAERMAKEKGMYISKTTQIEWGNQIRSYVLHPYKMVKDHRTDVEVRNVEEVLDGEIGVFLEAERDL</sequence>
<dbReference type="EMBL" id="MHWZ01000008">
    <property type="protein sequence ID" value="OHB18045.1"/>
    <property type="molecule type" value="Genomic_DNA"/>
</dbReference>
<dbReference type="SUPFAM" id="SSF75620">
    <property type="entry name" value="Release factor"/>
    <property type="match status" value="1"/>
</dbReference>
<gene>
    <name evidence="1" type="ORF">A2544_02820</name>
</gene>
<reference evidence="1 2" key="1">
    <citation type="journal article" date="2016" name="Nat. Commun.">
        <title>Thousands of microbial genomes shed light on interconnected biogeochemical processes in an aquifer system.</title>
        <authorList>
            <person name="Anantharaman K."/>
            <person name="Brown C.T."/>
            <person name="Hug L.A."/>
            <person name="Sharon I."/>
            <person name="Castelle C.J."/>
            <person name="Probst A.J."/>
            <person name="Thomas B.C."/>
            <person name="Singh A."/>
            <person name="Wilkins M.J."/>
            <person name="Karaoz U."/>
            <person name="Brodie E.L."/>
            <person name="Williams K.H."/>
            <person name="Hubbard S.S."/>
            <person name="Banfield J.F."/>
        </authorList>
    </citation>
    <scope>NUCLEOTIDE SEQUENCE [LARGE SCALE GENOMIC DNA]</scope>
</reference>
<dbReference type="Gene3D" id="3.30.70.1660">
    <property type="match status" value="1"/>
</dbReference>
<protein>
    <recommendedName>
        <fullName evidence="3">Peptide chain release factor 2</fullName>
    </recommendedName>
</protein>
<accession>A0A1G2V8Y3</accession>
<dbReference type="Proteomes" id="UP000176868">
    <property type="component" value="Unassembled WGS sequence"/>
</dbReference>
<organism evidence="1 2">
    <name type="scientific">Candidatus Zambryskibacteria bacterium RIFOXYD2_FULL_43_10</name>
    <dbReference type="NCBI Taxonomy" id="1802782"/>
    <lineage>
        <taxon>Bacteria</taxon>
        <taxon>Candidatus Zambryskiibacteriota</taxon>
    </lineage>
</organism>
<dbReference type="AlphaFoldDB" id="A0A1G2V8Y3"/>
<evidence type="ECO:0000313" key="2">
    <source>
        <dbReference type="Proteomes" id="UP000176868"/>
    </source>
</evidence>
<proteinExistence type="predicted"/>
<dbReference type="PANTHER" id="PTHR43116:SF3">
    <property type="entry name" value="CLASS I PEPTIDE CHAIN RELEASE FACTOR"/>
    <property type="match status" value="1"/>
</dbReference>
<dbReference type="InterPro" id="IPR045853">
    <property type="entry name" value="Pep_chain_release_fac_I_sf"/>
</dbReference>
<name>A0A1G2V8Y3_9BACT</name>
<dbReference type="PANTHER" id="PTHR43116">
    <property type="entry name" value="PEPTIDE CHAIN RELEASE FACTOR 2"/>
    <property type="match status" value="1"/>
</dbReference>
<dbReference type="Gene3D" id="3.30.160.20">
    <property type="match status" value="1"/>
</dbReference>
<evidence type="ECO:0008006" key="3">
    <source>
        <dbReference type="Google" id="ProtNLM"/>
    </source>
</evidence>